<dbReference type="AlphaFoldDB" id="A0A0M0JF96"/>
<sequence>MLAIVGSRKIDALYGWLTALGVLGMLPACLALSGLGNRPPRCFDCPSKVERMHKVEMRCACHCGWIIGVALLLVTAVALSKFQILLFLVLGQDAVPGVWGYPGNVAAVATPCAFGIIAGLMSPFLAMILSRSRAERRDAMAADVPIKRYKKTEGKELTAPRPVLRGKPPNPAMLNPVVGPSYASHYPAVPDASSRVRVDQV</sequence>
<comment type="caution">
    <text evidence="2">The sequence shown here is derived from an EMBL/GenBank/DDBJ whole genome shotgun (WGS) entry which is preliminary data.</text>
</comment>
<gene>
    <name evidence="2" type="ORF">Ctob_009426</name>
</gene>
<feature type="transmembrane region" description="Helical" evidence="1">
    <location>
        <begin position="57"/>
        <end position="79"/>
    </location>
</feature>
<evidence type="ECO:0000256" key="1">
    <source>
        <dbReference type="SAM" id="Phobius"/>
    </source>
</evidence>
<organism evidence="2 3">
    <name type="scientific">Chrysochromulina tobinii</name>
    <dbReference type="NCBI Taxonomy" id="1460289"/>
    <lineage>
        <taxon>Eukaryota</taxon>
        <taxon>Haptista</taxon>
        <taxon>Haptophyta</taxon>
        <taxon>Prymnesiophyceae</taxon>
        <taxon>Prymnesiales</taxon>
        <taxon>Chrysochromulinaceae</taxon>
        <taxon>Chrysochromulina</taxon>
    </lineage>
</organism>
<keyword evidence="1" id="KW-0472">Membrane</keyword>
<protein>
    <submittedName>
        <fullName evidence="2">Uncharacterized protein</fullName>
    </submittedName>
</protein>
<name>A0A0M0JF96_9EUKA</name>
<feature type="transmembrane region" description="Helical" evidence="1">
    <location>
        <begin position="12"/>
        <end position="36"/>
    </location>
</feature>
<keyword evidence="1" id="KW-0812">Transmembrane</keyword>
<feature type="transmembrane region" description="Helical" evidence="1">
    <location>
        <begin position="105"/>
        <end position="129"/>
    </location>
</feature>
<keyword evidence="1" id="KW-1133">Transmembrane helix</keyword>
<evidence type="ECO:0000313" key="2">
    <source>
        <dbReference type="EMBL" id="KOO25264.1"/>
    </source>
</evidence>
<keyword evidence="3" id="KW-1185">Reference proteome</keyword>
<proteinExistence type="predicted"/>
<dbReference type="EMBL" id="JWZX01002999">
    <property type="protein sequence ID" value="KOO25264.1"/>
    <property type="molecule type" value="Genomic_DNA"/>
</dbReference>
<evidence type="ECO:0000313" key="3">
    <source>
        <dbReference type="Proteomes" id="UP000037460"/>
    </source>
</evidence>
<dbReference type="Proteomes" id="UP000037460">
    <property type="component" value="Unassembled WGS sequence"/>
</dbReference>
<reference evidence="3" key="1">
    <citation type="journal article" date="2015" name="PLoS Genet.">
        <title>Genome Sequence and Transcriptome Analyses of Chrysochromulina tobin: Metabolic Tools for Enhanced Algal Fitness in the Prominent Order Prymnesiales (Haptophyceae).</title>
        <authorList>
            <person name="Hovde B.T."/>
            <person name="Deodato C.R."/>
            <person name="Hunsperger H.M."/>
            <person name="Ryken S.A."/>
            <person name="Yost W."/>
            <person name="Jha R.K."/>
            <person name="Patterson J."/>
            <person name="Monnat R.J. Jr."/>
            <person name="Barlow S.B."/>
            <person name="Starkenburg S.R."/>
            <person name="Cattolico R.A."/>
        </authorList>
    </citation>
    <scope>NUCLEOTIDE SEQUENCE</scope>
    <source>
        <strain evidence="3">CCMP291</strain>
    </source>
</reference>
<accession>A0A0M0JF96</accession>